<proteinExistence type="predicted"/>
<gene>
    <name evidence="5" type="ORF">N866_08915</name>
</gene>
<comment type="caution">
    <text evidence="5">The sequence shown here is derived from an EMBL/GenBank/DDBJ whole genome shotgun (WGS) entry which is preliminary data.</text>
</comment>
<dbReference type="InterPro" id="IPR036206">
    <property type="entry name" value="ThiamineP_synth_sf"/>
</dbReference>
<evidence type="ECO:0000256" key="2">
    <source>
        <dbReference type="ARBA" id="ARBA00004948"/>
    </source>
</evidence>
<organism evidence="5 6">
    <name type="scientific">Actinotalea ferrariae CF5-4</name>
    <dbReference type="NCBI Taxonomy" id="948458"/>
    <lineage>
        <taxon>Bacteria</taxon>
        <taxon>Bacillati</taxon>
        <taxon>Actinomycetota</taxon>
        <taxon>Actinomycetes</taxon>
        <taxon>Micrococcales</taxon>
        <taxon>Cellulomonadaceae</taxon>
        <taxon>Actinotalea</taxon>
    </lineage>
</organism>
<protein>
    <submittedName>
        <fullName evidence="5">Thiamine monophosphate synthase</fullName>
    </submittedName>
</protein>
<reference evidence="5 6" key="1">
    <citation type="submission" date="2014-01" db="EMBL/GenBank/DDBJ databases">
        <title>Actinotalea ferrariae CF5-4.</title>
        <authorList>
            <person name="Chen F."/>
            <person name="Li Y."/>
            <person name="Wang G."/>
        </authorList>
    </citation>
    <scope>NUCLEOTIDE SEQUENCE [LARGE SCALE GENOMIC DNA]</scope>
    <source>
        <strain evidence="5 6">CF5-4</strain>
    </source>
</reference>
<dbReference type="OrthoDB" id="3191080at2"/>
<dbReference type="SUPFAM" id="SSF51391">
    <property type="entry name" value="Thiamin phosphate synthase"/>
    <property type="match status" value="1"/>
</dbReference>
<accession>A0A021VMM3</accession>
<comment type="pathway">
    <text evidence="2">Cofactor biosynthesis; thiamine diphosphate biosynthesis.</text>
</comment>
<dbReference type="GO" id="GO:0009228">
    <property type="term" value="P:thiamine biosynthetic process"/>
    <property type="evidence" value="ECO:0007669"/>
    <property type="project" value="UniProtKB-KW"/>
</dbReference>
<comment type="function">
    <text evidence="1">Condenses 4-methyl-5-(beta-hydroxyethyl)thiazole monophosphate (THZ-P) and 2-methyl-4-amino-5-hydroxymethyl pyrimidine pyrophosphate (HMP-PP) to form thiamine monophosphate (TMP).</text>
</comment>
<dbReference type="AlphaFoldDB" id="A0A021VMM3"/>
<dbReference type="InterPro" id="IPR022998">
    <property type="entry name" value="ThiamineP_synth_TenI"/>
</dbReference>
<evidence type="ECO:0000259" key="4">
    <source>
        <dbReference type="Pfam" id="PF02581"/>
    </source>
</evidence>
<dbReference type="RefSeq" id="WP_034228033.1">
    <property type="nucleotide sequence ID" value="NZ_AXCW01000249.1"/>
</dbReference>
<feature type="domain" description="Thiamine phosphate synthase/TenI" evidence="4">
    <location>
        <begin position="8"/>
        <end position="176"/>
    </location>
</feature>
<name>A0A021VMM3_9CELL</name>
<dbReference type="GO" id="GO:0005737">
    <property type="term" value="C:cytoplasm"/>
    <property type="evidence" value="ECO:0007669"/>
    <property type="project" value="TreeGrafter"/>
</dbReference>
<dbReference type="PANTHER" id="PTHR20857">
    <property type="entry name" value="THIAMINE-PHOSPHATE PYROPHOSPHORYLASE"/>
    <property type="match status" value="1"/>
</dbReference>
<dbReference type="Pfam" id="PF02581">
    <property type="entry name" value="TMP-TENI"/>
    <property type="match status" value="1"/>
</dbReference>
<dbReference type="PANTHER" id="PTHR20857:SF15">
    <property type="entry name" value="THIAMINE-PHOSPHATE SYNTHASE"/>
    <property type="match status" value="1"/>
</dbReference>
<keyword evidence="6" id="KW-1185">Reference proteome</keyword>
<sequence length="194" mass="19796">MNLPRVLLLTDRSQLPAGRDLVGTVAACVDAGLDAVVLRELDLPEDQRQRLARALGAAGVAVLSARTRLDGVAGVHLATAQARPDEGPPLPHGRSCHDDAEIRTAVSGGASYLTISPVAASASKPGYGPALGLPGLRRAVTLAGHVPVFALGGVDEQNAADLRNAGAHGVAVMGAVMRADDPGGAFRRISQAVR</sequence>
<keyword evidence="3" id="KW-0784">Thiamine biosynthesis</keyword>
<evidence type="ECO:0000313" key="5">
    <source>
        <dbReference type="EMBL" id="EYR62396.1"/>
    </source>
</evidence>
<evidence type="ECO:0000256" key="3">
    <source>
        <dbReference type="ARBA" id="ARBA00022977"/>
    </source>
</evidence>
<evidence type="ECO:0000313" key="6">
    <source>
        <dbReference type="Proteomes" id="UP000019753"/>
    </source>
</evidence>
<evidence type="ECO:0000256" key="1">
    <source>
        <dbReference type="ARBA" id="ARBA00003814"/>
    </source>
</evidence>
<dbReference type="CDD" id="cd00564">
    <property type="entry name" value="TMP_TenI"/>
    <property type="match status" value="1"/>
</dbReference>
<dbReference type="EMBL" id="AXCW01000249">
    <property type="protein sequence ID" value="EYR62396.1"/>
    <property type="molecule type" value="Genomic_DNA"/>
</dbReference>
<dbReference type="Gene3D" id="3.20.20.70">
    <property type="entry name" value="Aldolase class I"/>
    <property type="match status" value="1"/>
</dbReference>
<dbReference type="InterPro" id="IPR013785">
    <property type="entry name" value="Aldolase_TIM"/>
</dbReference>
<dbReference type="GO" id="GO:0004789">
    <property type="term" value="F:thiamine-phosphate diphosphorylase activity"/>
    <property type="evidence" value="ECO:0007669"/>
    <property type="project" value="TreeGrafter"/>
</dbReference>
<dbReference type="Proteomes" id="UP000019753">
    <property type="component" value="Unassembled WGS sequence"/>
</dbReference>